<dbReference type="OrthoDB" id="1919336at2759"/>
<accession>R7TSH8</accession>
<dbReference type="AlphaFoldDB" id="R7TSH8"/>
<evidence type="ECO:0000256" key="1">
    <source>
        <dbReference type="SAM" id="MobiDB-lite"/>
    </source>
</evidence>
<evidence type="ECO:0000313" key="3">
    <source>
        <dbReference type="EMBL" id="ELT93985.1"/>
    </source>
</evidence>
<reference evidence="5" key="1">
    <citation type="submission" date="2012-12" db="EMBL/GenBank/DDBJ databases">
        <authorList>
            <person name="Hellsten U."/>
            <person name="Grimwood J."/>
            <person name="Chapman J.A."/>
            <person name="Shapiro H."/>
            <person name="Aerts A."/>
            <person name="Otillar R.P."/>
            <person name="Terry A.Y."/>
            <person name="Boore J.L."/>
            <person name="Simakov O."/>
            <person name="Marletaz F."/>
            <person name="Cho S.-J."/>
            <person name="Edsinger-Gonzales E."/>
            <person name="Havlak P."/>
            <person name="Kuo D.-H."/>
            <person name="Larsson T."/>
            <person name="Lv J."/>
            <person name="Arendt D."/>
            <person name="Savage R."/>
            <person name="Osoegawa K."/>
            <person name="de Jong P."/>
            <person name="Lindberg D.R."/>
            <person name="Seaver E.C."/>
            <person name="Weisblat D.A."/>
            <person name="Putnam N.H."/>
            <person name="Grigoriev I.V."/>
            <person name="Rokhsar D.S."/>
        </authorList>
    </citation>
    <scope>NUCLEOTIDE SEQUENCE</scope>
    <source>
        <strain evidence="5">I ESC-2004</strain>
    </source>
</reference>
<evidence type="ECO:0000259" key="2">
    <source>
        <dbReference type="PROSITE" id="PS50888"/>
    </source>
</evidence>
<dbReference type="EMBL" id="KB309539">
    <property type="protein sequence ID" value="ELT93985.1"/>
    <property type="molecule type" value="Genomic_DNA"/>
</dbReference>
<feature type="region of interest" description="Disordered" evidence="1">
    <location>
        <begin position="307"/>
        <end position="360"/>
    </location>
</feature>
<dbReference type="HOGENOM" id="CLU_590865_0_0_1"/>
<dbReference type="Gene3D" id="4.10.280.10">
    <property type="entry name" value="Helix-loop-helix DNA-binding domain"/>
    <property type="match status" value="1"/>
</dbReference>
<feature type="region of interest" description="Disordered" evidence="1">
    <location>
        <begin position="1"/>
        <end position="43"/>
    </location>
</feature>
<dbReference type="InterPro" id="IPR011598">
    <property type="entry name" value="bHLH_dom"/>
</dbReference>
<dbReference type="PROSITE" id="PS50888">
    <property type="entry name" value="BHLH"/>
    <property type="match status" value="1"/>
</dbReference>
<feature type="domain" description="BHLH" evidence="2">
    <location>
        <begin position="88"/>
        <end position="140"/>
    </location>
</feature>
<feature type="region of interest" description="Disordered" evidence="1">
    <location>
        <begin position="272"/>
        <end position="292"/>
    </location>
</feature>
<feature type="compositionally biased region" description="Low complexity" evidence="1">
    <location>
        <begin position="28"/>
        <end position="43"/>
    </location>
</feature>
<dbReference type="Pfam" id="PF00010">
    <property type="entry name" value="HLH"/>
    <property type="match status" value="1"/>
</dbReference>
<reference evidence="3 5" key="2">
    <citation type="journal article" date="2013" name="Nature">
        <title>Insights into bilaterian evolution from three spiralian genomes.</title>
        <authorList>
            <person name="Simakov O."/>
            <person name="Marletaz F."/>
            <person name="Cho S.J."/>
            <person name="Edsinger-Gonzales E."/>
            <person name="Havlak P."/>
            <person name="Hellsten U."/>
            <person name="Kuo D.H."/>
            <person name="Larsson T."/>
            <person name="Lv J."/>
            <person name="Arendt D."/>
            <person name="Savage R."/>
            <person name="Osoegawa K."/>
            <person name="de Jong P."/>
            <person name="Grimwood J."/>
            <person name="Chapman J.A."/>
            <person name="Shapiro H."/>
            <person name="Aerts A."/>
            <person name="Otillar R.P."/>
            <person name="Terry A.Y."/>
            <person name="Boore J.L."/>
            <person name="Grigoriev I.V."/>
            <person name="Lindberg D.R."/>
            <person name="Seaver E.C."/>
            <person name="Weisblat D.A."/>
            <person name="Putnam N.H."/>
            <person name="Rokhsar D.S."/>
        </authorList>
    </citation>
    <scope>NUCLEOTIDE SEQUENCE</scope>
    <source>
        <strain evidence="3 5">I ESC-2004</strain>
    </source>
</reference>
<evidence type="ECO:0000313" key="4">
    <source>
        <dbReference type="EnsemblMetazoa" id="CapteP193552"/>
    </source>
</evidence>
<name>R7TSH8_CAPTE</name>
<protein>
    <recommendedName>
        <fullName evidence="2">BHLH domain-containing protein</fullName>
    </recommendedName>
</protein>
<dbReference type="GO" id="GO:0046983">
    <property type="term" value="F:protein dimerization activity"/>
    <property type="evidence" value="ECO:0007669"/>
    <property type="project" value="InterPro"/>
</dbReference>
<dbReference type="SUPFAM" id="SSF47459">
    <property type="entry name" value="HLH, helix-loop-helix DNA-binding domain"/>
    <property type="match status" value="1"/>
</dbReference>
<evidence type="ECO:0000313" key="5">
    <source>
        <dbReference type="Proteomes" id="UP000014760"/>
    </source>
</evidence>
<dbReference type="InterPro" id="IPR036638">
    <property type="entry name" value="HLH_DNA-bd_sf"/>
</dbReference>
<feature type="compositionally biased region" description="Basic residues" evidence="1">
    <location>
        <begin position="333"/>
        <end position="342"/>
    </location>
</feature>
<dbReference type="EMBL" id="AMQN01012471">
    <property type="status" value="NOT_ANNOTATED_CDS"/>
    <property type="molecule type" value="Genomic_DNA"/>
</dbReference>
<gene>
    <name evidence="3" type="ORF">CAPTEDRAFT_193552</name>
</gene>
<reference evidence="4" key="3">
    <citation type="submission" date="2015-06" db="UniProtKB">
        <authorList>
            <consortium name="EnsemblMetazoa"/>
        </authorList>
    </citation>
    <scope>IDENTIFICATION</scope>
</reference>
<proteinExistence type="predicted"/>
<dbReference type="EnsemblMetazoa" id="CapteT193552">
    <property type="protein sequence ID" value="CapteP193552"/>
    <property type="gene ID" value="CapteG193552"/>
</dbReference>
<keyword evidence="5" id="KW-1185">Reference proteome</keyword>
<dbReference type="Proteomes" id="UP000014760">
    <property type="component" value="Unassembled WGS sequence"/>
</dbReference>
<organism evidence="3">
    <name type="scientific">Capitella teleta</name>
    <name type="common">Polychaete worm</name>
    <dbReference type="NCBI Taxonomy" id="283909"/>
    <lineage>
        <taxon>Eukaryota</taxon>
        <taxon>Metazoa</taxon>
        <taxon>Spiralia</taxon>
        <taxon>Lophotrochozoa</taxon>
        <taxon>Annelida</taxon>
        <taxon>Polychaeta</taxon>
        <taxon>Sedentaria</taxon>
        <taxon>Scolecida</taxon>
        <taxon>Capitellidae</taxon>
        <taxon>Capitella</taxon>
    </lineage>
</organism>
<sequence length="463" mass="52140">MERSYIDGEQQDEETEQAVSHMLKSSDEQTTVSSSSGISVSESGMDDPLDLFHQGLSPEPSLADTLRIHYDNLLGQLSRHHTPKSLTRMMQEHRENERHRHHSLNFSIQEISSRVPCAEKSTNETKIVKMQRTISYICHLENHIQKLLESHKLKINFKNLFLSPNMRKPFDANVVKEHLKHPPSPTYPQYFHKHRVVRKPPKVVGTSEENPSEDLTEDCEDPLQAFDEAQQAAAALVPEFSDFTHPDLTSKVSHEIELENYVENSLGLDVQGSNFIHGEHDSPISEPEDSDQWSAVAPNDLYEKISNEISSPTKAESGGESDDKENESEAKKKIQKPGHRSSLRNVTSLMNVPGKEADKSTCHEDCDTSIGLPICSSDSSLGKSGSRRALQDATQRMRNKKKYSRFCKFPKMSSANPSPALRLTYCPGKTMSKIVTNEETLKDFESCGIVDVTMLLSVWSHKD</sequence>